<accession>A0ABM3QPM3</accession>
<dbReference type="Proteomes" id="UP000813463">
    <property type="component" value="Chromosome 5"/>
</dbReference>
<dbReference type="Pfam" id="PF00646">
    <property type="entry name" value="F-box"/>
    <property type="match status" value="1"/>
</dbReference>
<dbReference type="SMART" id="SM00256">
    <property type="entry name" value="FBOX"/>
    <property type="match status" value="1"/>
</dbReference>
<dbReference type="PROSITE" id="PS50181">
    <property type="entry name" value="FBOX"/>
    <property type="match status" value="1"/>
</dbReference>
<dbReference type="InterPro" id="IPR050796">
    <property type="entry name" value="SCF_F-box_component"/>
</dbReference>
<protein>
    <submittedName>
        <fullName evidence="3">F-box/kelch-repeat protein At3g17570</fullName>
    </submittedName>
</protein>
<sequence length="189" mass="22196">MGGERKRGRKILCKRRKLLPTEVDLPPELWREVMVRLPAKTLVRFRSVCKAWCSMIDEPDFLSMHLSVYKNNVDKNRLLVMEYSKSRYLFGFRLNSKSTSTTQFWSTTFLPLGHCNGLVLLKERDSTSDAYELFSGPHPSYKKLFYNKKREDVKGLTPNFVTFAIRSSYLRSFKWLLRRSTELTDTGSY</sequence>
<name>A0ABM3QPM3_SPIOL</name>
<dbReference type="PANTHER" id="PTHR31672:SF13">
    <property type="entry name" value="F-BOX PROTEIN CPR30-LIKE"/>
    <property type="match status" value="1"/>
</dbReference>
<reference evidence="3" key="2">
    <citation type="submission" date="2025-08" db="UniProtKB">
        <authorList>
            <consortium name="RefSeq"/>
        </authorList>
    </citation>
    <scope>IDENTIFICATION</scope>
    <source>
        <tissue evidence="3">Leaf</tissue>
    </source>
</reference>
<feature type="domain" description="F-box" evidence="1">
    <location>
        <begin position="19"/>
        <end position="66"/>
    </location>
</feature>
<dbReference type="InterPro" id="IPR001810">
    <property type="entry name" value="F-box_dom"/>
</dbReference>
<dbReference type="InterPro" id="IPR036047">
    <property type="entry name" value="F-box-like_dom_sf"/>
</dbReference>
<dbReference type="PANTHER" id="PTHR31672">
    <property type="entry name" value="BNACNNG10540D PROTEIN"/>
    <property type="match status" value="1"/>
</dbReference>
<organism evidence="2 3">
    <name type="scientific">Spinacia oleracea</name>
    <name type="common">Spinach</name>
    <dbReference type="NCBI Taxonomy" id="3562"/>
    <lineage>
        <taxon>Eukaryota</taxon>
        <taxon>Viridiplantae</taxon>
        <taxon>Streptophyta</taxon>
        <taxon>Embryophyta</taxon>
        <taxon>Tracheophyta</taxon>
        <taxon>Spermatophyta</taxon>
        <taxon>Magnoliopsida</taxon>
        <taxon>eudicotyledons</taxon>
        <taxon>Gunneridae</taxon>
        <taxon>Pentapetalae</taxon>
        <taxon>Caryophyllales</taxon>
        <taxon>Chenopodiaceae</taxon>
        <taxon>Chenopodioideae</taxon>
        <taxon>Anserineae</taxon>
        <taxon>Spinacia</taxon>
    </lineage>
</organism>
<dbReference type="Gene3D" id="1.20.1280.50">
    <property type="match status" value="1"/>
</dbReference>
<dbReference type="SUPFAM" id="SSF81383">
    <property type="entry name" value="F-box domain"/>
    <property type="match status" value="1"/>
</dbReference>
<evidence type="ECO:0000259" key="1">
    <source>
        <dbReference type="PROSITE" id="PS50181"/>
    </source>
</evidence>
<proteinExistence type="predicted"/>
<dbReference type="RefSeq" id="XP_056685309.1">
    <property type="nucleotide sequence ID" value="XM_056829331.1"/>
</dbReference>
<reference evidence="2" key="1">
    <citation type="journal article" date="2021" name="Nat. Commun.">
        <title>Genomic analyses provide insights into spinach domestication and the genetic basis of agronomic traits.</title>
        <authorList>
            <person name="Cai X."/>
            <person name="Sun X."/>
            <person name="Xu C."/>
            <person name="Sun H."/>
            <person name="Wang X."/>
            <person name="Ge C."/>
            <person name="Zhang Z."/>
            <person name="Wang Q."/>
            <person name="Fei Z."/>
            <person name="Jiao C."/>
            <person name="Wang Q."/>
        </authorList>
    </citation>
    <scope>NUCLEOTIDE SEQUENCE [LARGE SCALE GENOMIC DNA]</scope>
    <source>
        <strain evidence="2">cv. Varoflay</strain>
    </source>
</reference>
<gene>
    <name evidence="3" type="primary">LOC110788105</name>
</gene>
<keyword evidence="2" id="KW-1185">Reference proteome</keyword>
<dbReference type="CDD" id="cd22157">
    <property type="entry name" value="F-box_AtFBW1-like"/>
    <property type="match status" value="1"/>
</dbReference>
<evidence type="ECO:0000313" key="3">
    <source>
        <dbReference type="RefSeq" id="XP_056685309.1"/>
    </source>
</evidence>
<evidence type="ECO:0000313" key="2">
    <source>
        <dbReference type="Proteomes" id="UP000813463"/>
    </source>
</evidence>
<dbReference type="GeneID" id="110788105"/>